<dbReference type="Gene3D" id="1.10.10.60">
    <property type="entry name" value="Homeodomain-like"/>
    <property type="match status" value="1"/>
</dbReference>
<dbReference type="PROSITE" id="PS50157">
    <property type="entry name" value="ZINC_FINGER_C2H2_2"/>
    <property type="match status" value="1"/>
</dbReference>
<dbReference type="GO" id="GO:0005667">
    <property type="term" value="C:transcription regulator complex"/>
    <property type="evidence" value="ECO:0007669"/>
    <property type="project" value="TreeGrafter"/>
</dbReference>
<evidence type="ECO:0000256" key="3">
    <source>
        <dbReference type="ARBA" id="ARBA00023163"/>
    </source>
</evidence>
<dbReference type="PROSITE" id="PS51293">
    <property type="entry name" value="SANT"/>
    <property type="match status" value="1"/>
</dbReference>
<keyword evidence="3" id="KW-0804">Transcription</keyword>
<keyword evidence="5" id="KW-0862">Zinc</keyword>
<name>A0AA84ZEB9_9TREM</name>
<dbReference type="GO" id="GO:0006357">
    <property type="term" value="P:regulation of transcription by RNA polymerase II"/>
    <property type="evidence" value="ECO:0007669"/>
    <property type="project" value="TreeGrafter"/>
</dbReference>
<dbReference type="InterPro" id="IPR001005">
    <property type="entry name" value="SANT/Myb"/>
</dbReference>
<dbReference type="InterPro" id="IPR051066">
    <property type="entry name" value="Trans_reg/Corepressor"/>
</dbReference>
<dbReference type="SMART" id="SM00717">
    <property type="entry name" value="SANT"/>
    <property type="match status" value="1"/>
</dbReference>
<organism evidence="10 11">
    <name type="scientific">Schistosoma margrebowiei</name>
    <dbReference type="NCBI Taxonomy" id="48269"/>
    <lineage>
        <taxon>Eukaryota</taxon>
        <taxon>Metazoa</taxon>
        <taxon>Spiralia</taxon>
        <taxon>Lophotrochozoa</taxon>
        <taxon>Platyhelminthes</taxon>
        <taxon>Trematoda</taxon>
        <taxon>Digenea</taxon>
        <taxon>Strigeidida</taxon>
        <taxon>Schistosomatoidea</taxon>
        <taxon>Schistosomatidae</taxon>
        <taxon>Schistosoma</taxon>
    </lineage>
</organism>
<keyword evidence="2" id="KW-0805">Transcription regulation</keyword>
<evidence type="ECO:0000313" key="10">
    <source>
        <dbReference type="Proteomes" id="UP000050790"/>
    </source>
</evidence>
<feature type="compositionally biased region" description="Basic residues" evidence="6">
    <location>
        <begin position="1182"/>
        <end position="1191"/>
    </location>
</feature>
<feature type="domain" description="ELM2" evidence="8">
    <location>
        <begin position="2078"/>
        <end position="2175"/>
    </location>
</feature>
<evidence type="ECO:0000256" key="5">
    <source>
        <dbReference type="PROSITE-ProRule" id="PRU00042"/>
    </source>
</evidence>
<proteinExistence type="predicted"/>
<reference evidence="11" key="1">
    <citation type="submission" date="2023-11" db="UniProtKB">
        <authorList>
            <consortium name="WormBaseParasite"/>
        </authorList>
    </citation>
    <scope>IDENTIFICATION</scope>
</reference>
<dbReference type="Pfam" id="PF00249">
    <property type="entry name" value="Myb_DNA-binding"/>
    <property type="match status" value="1"/>
</dbReference>
<feature type="compositionally biased region" description="Acidic residues" evidence="6">
    <location>
        <begin position="2052"/>
        <end position="2071"/>
    </location>
</feature>
<feature type="region of interest" description="Disordered" evidence="6">
    <location>
        <begin position="2045"/>
        <end position="2072"/>
    </location>
</feature>
<dbReference type="Proteomes" id="UP000050790">
    <property type="component" value="Unassembled WGS sequence"/>
</dbReference>
<comment type="subcellular location">
    <subcellularLocation>
        <location evidence="1">Nucleus</location>
    </subcellularLocation>
</comment>
<dbReference type="PANTHER" id="PTHR16089:SF40">
    <property type="entry name" value="SUPPRESSOR OF ACTIVATED EGL-4 PROTEIN 1"/>
    <property type="match status" value="1"/>
</dbReference>
<dbReference type="InterPro" id="IPR000949">
    <property type="entry name" value="ELM2_dom"/>
</dbReference>
<dbReference type="PROSITE" id="PS00028">
    <property type="entry name" value="ZINC_FINGER_C2H2_1"/>
    <property type="match status" value="1"/>
</dbReference>
<feature type="region of interest" description="Disordered" evidence="6">
    <location>
        <begin position="1819"/>
        <end position="1843"/>
    </location>
</feature>
<dbReference type="GO" id="GO:0000118">
    <property type="term" value="C:histone deacetylase complex"/>
    <property type="evidence" value="ECO:0007669"/>
    <property type="project" value="TreeGrafter"/>
</dbReference>
<keyword evidence="4" id="KW-0539">Nucleus</keyword>
<dbReference type="SMART" id="SM01189">
    <property type="entry name" value="ELM2"/>
    <property type="match status" value="1"/>
</dbReference>
<dbReference type="GO" id="GO:0003714">
    <property type="term" value="F:transcription corepressor activity"/>
    <property type="evidence" value="ECO:0007669"/>
    <property type="project" value="TreeGrafter"/>
</dbReference>
<protein>
    <recommendedName>
        <fullName evidence="12">C2H2-type domain-containing protein</fullName>
    </recommendedName>
</protein>
<feature type="compositionally biased region" description="Polar residues" evidence="6">
    <location>
        <begin position="1833"/>
        <end position="1843"/>
    </location>
</feature>
<dbReference type="InterPro" id="IPR017884">
    <property type="entry name" value="SANT_dom"/>
</dbReference>
<evidence type="ECO:0000256" key="4">
    <source>
        <dbReference type="ARBA" id="ARBA00023242"/>
    </source>
</evidence>
<evidence type="ECO:0000256" key="6">
    <source>
        <dbReference type="SAM" id="MobiDB-lite"/>
    </source>
</evidence>
<evidence type="ECO:0000259" key="8">
    <source>
        <dbReference type="PROSITE" id="PS51156"/>
    </source>
</evidence>
<feature type="region of interest" description="Disordered" evidence="6">
    <location>
        <begin position="296"/>
        <end position="319"/>
    </location>
</feature>
<evidence type="ECO:0000256" key="1">
    <source>
        <dbReference type="ARBA" id="ARBA00004123"/>
    </source>
</evidence>
<evidence type="ECO:0000259" key="9">
    <source>
        <dbReference type="PROSITE" id="PS51293"/>
    </source>
</evidence>
<dbReference type="Pfam" id="PF01448">
    <property type="entry name" value="ELM2"/>
    <property type="match status" value="1"/>
</dbReference>
<dbReference type="InterPro" id="IPR009057">
    <property type="entry name" value="Homeodomain-like_sf"/>
</dbReference>
<feature type="compositionally biased region" description="Low complexity" evidence="6">
    <location>
        <begin position="889"/>
        <end position="899"/>
    </location>
</feature>
<dbReference type="InterPro" id="IPR013087">
    <property type="entry name" value="Znf_C2H2_type"/>
</dbReference>
<sequence>MIDINMESENAVNVITDELSDTTTTTTISTTTGTLTPTITNTIFNKTLFTNDASINHHTNTVTINNFSLNPIEVANAAKVALLMAHPLEEPKRVACAICAKRFKNQSALNGHMRLHGGYGPAGLIGGNNTSTTTTTTAVTTTSLSNQTYTATTTIDCSSNDNQESNKAIHFNLFQTSSGHIKKNNNVSDSKKKGYSTSSDIDSLKSFSLKSHSKAFTASQNSYDSVLSSVVGTNTRPTTFVMTSAASSNPSTSTDLSTTRATNTTITSNSSIKNVNSPSSTLFDLVNTSLNTSDLKMQSSNSHDHRHHPMNSNINNDNNTWSYPLNKQILESSYNTSLIDHCCNSPNMLGQQQKSQLTFDHQNEALSNIVVSCHHCQPHQPLSTSASSTSIHDSLWLSQHDDHTSGQQLFRINSSEFDHIVDIIKKDTHITTNTITDNDSIKNCRHVPVDELSVLKFGSAFSSTSLEKTTTPVSTTTSNSSCSLLSRNEEFPLTMSTSFPSETAMLITDQGTTPSIKHTCLPSSIHCLSNAITTTCSNKFLNSSSQRSELFGLMNNDDWWHPISNHTSSNNDISVPCPIDMHIFDQKWPSIEHIQSSNNDANNLKVLANFQLKNTTSTAAFFDEKHMIHTTNISNDSNIMPPNIHLTSLLKLNNNEPPHVSSSIILNSSSLSSSPPLSSSSWSTQQRKQAHKSNFHRPIPQPLQLINEPNYQTQLGISSQYSPITPAPMNMSMHTLTTECGGPTNTTISSSSVNITTLTNCINFDSNLFITEHQHRPVNNNVECDNSNKSSSSICCFDPNRLGLGNFPDSLLFPSMYNNNSGNLIVTDNTNNNFVGKMFSHIDSFNVNNNSIKPSDISMIPSMNHTLLNHDRLLNITTQKRNLSKHQHYQQQQMNSQQNQHHHHQYQQFHDQLNNSNCHDKLYESKGNCTVCYSQHHLYHQVQQQRKQQHSEPKQLIDHIEQHQNPLNICLLPPPISSSSVQSLQLNIPPSSSSYYPNRHQYHEQGNGNDHFNNNNITTNCRRNTEPSSHTCSQYSYYQPVANSLGSIDFTRQSTHEFINTSTVHNNDSILIPSTCISSLNPNCCSLMKMTLSSCCNSSAKTVATTTSPLSIATSSNFIHAISATNITHGCSSNQYSLSVNGNNCFNLSRNRLQYKQPLLGPPLSSTLHFGQEHLYSLPPPPHHHHYHHHQQQPTKYPVMSSTSSSSNHGIYSCLDKIDNCRFFNGSELLLHNQLNHMNGSIRNHHNNISNNNTKNNVNNNDHNYKHLFRCDEQPDSFTKYTSRSHCCLTCLELERKRHISAPAVNSISSQSPWPSLSLTSSSSSLSVPLSLSSHNSSISPLTCPGNPQSHLQPSALTSRKNEFMNKSYSCLPEYHNHHYRVHHHYHHRGHYCKGTSSSEGGVGDQPSSDVVAELLMQSHITDPDGISSLTCDIHNSCPTTPELSLTPIPSPALAQPPQLPSQHQKPLLVARSTAETVDQSFSILEDECLYRPINIMNNMSSIFPTNKMTCIPSSSSSFLGPSLSPATSPALPFSLSSISQEETTSFFSCTDSHLMTNSFRSMDIEDLSIEQHQQQHFSKVPTHHHHHEQQHQKLPISLHLPITSSYSVSNLNQSELLDLTVPPSITQNNNIVNCDDHDEMIKKTTNQTTSNNNINNNKYLCDSGNDSVAAKLSKSLAEDNLFRNPTALPPPKKMKSKPAPISIPPQTGANLSRLRSPRVWSSKRSSLNSSPPPYTPPPMLSPIRQGSGLFSSLSRWVPTPTAVSGGGTSLATSAGARSVGSGTLMNRRFSSYYSSTSHHNDSELTTIPNTSTVCATGSGVNSGGQLKRRHASSSGTRSNTSEISISNQSINMVDSSNNIFTGPTNNNSYDNNNVNTGSITDLYMRDVNRPIAYTRRRRQQLTPKSAPVLILNCNTTKNSANQSRDLQDSELSLQSQQQFSNTDTVFGYDDETMRRFAEADEAYRLNRQKHQNKRYSRRRHDTEINASNDQINHHTTTVPTDDDDNNSNESILNKTDHSFNFADEQLLNFDFEMKTKETNYSETTIQFNSDVELDSEHEMEDEEDDDDEEGVPTSIIPHINVGHAYQAEIPDFCQEITSDETNKESSSNWEMLLWYPAYLDEHDPKNIESLNLLTKIACSPAVRNCGLNMEYTFHLLCKYKGDVEMTLHALLRDTLVVYDYVYAETTAWTTEEIVRFQQGLAMHGRDFHQVSKDLQAAGMNKTVKACVEFYYVWKRMNTPSDVKWYRERARRQRPLARIEPIITEESLSEQFEAIEQCNTYTTDMNSIQTLDNNINNNNNNSINVPYNLRRKQQQTTISVQPPPSSLSTNLKSDHQLTTKVNTNDIVVNNDNSNSLENSYDDFMDIVFNEDSKLGFDS</sequence>
<dbReference type="PANTHER" id="PTHR16089">
    <property type="entry name" value="REST COREPRESSOR COREST PROTEIN-RELATED"/>
    <property type="match status" value="1"/>
</dbReference>
<dbReference type="PROSITE" id="PS51156">
    <property type="entry name" value="ELM2"/>
    <property type="match status" value="1"/>
</dbReference>
<feature type="region of interest" description="Disordered" evidence="6">
    <location>
        <begin position="1179"/>
        <end position="1202"/>
    </location>
</feature>
<dbReference type="SUPFAM" id="SSF46689">
    <property type="entry name" value="Homeodomain-like"/>
    <property type="match status" value="1"/>
</dbReference>
<dbReference type="GO" id="GO:0008270">
    <property type="term" value="F:zinc ion binding"/>
    <property type="evidence" value="ECO:0007669"/>
    <property type="project" value="UniProtKB-KW"/>
</dbReference>
<keyword evidence="5" id="KW-0479">Metal-binding</keyword>
<keyword evidence="5" id="KW-0863">Zinc-finger</keyword>
<feature type="domain" description="SANT" evidence="9">
    <location>
        <begin position="2184"/>
        <end position="2239"/>
    </location>
</feature>
<feature type="region of interest" description="Disordered" evidence="6">
    <location>
        <begin position="882"/>
        <end position="908"/>
    </location>
</feature>
<dbReference type="WBParaSite" id="SMRG1_23320.1">
    <property type="protein sequence ID" value="SMRG1_23320.1"/>
    <property type="gene ID" value="SMRG1_23320"/>
</dbReference>
<feature type="domain" description="C2H2-type" evidence="7">
    <location>
        <begin position="94"/>
        <end position="121"/>
    </location>
</feature>
<evidence type="ECO:0000256" key="2">
    <source>
        <dbReference type="ARBA" id="ARBA00023015"/>
    </source>
</evidence>
<accession>A0AA84ZEB9</accession>
<evidence type="ECO:0000313" key="11">
    <source>
        <dbReference type="WBParaSite" id="SMRG1_23320.1"/>
    </source>
</evidence>
<evidence type="ECO:0008006" key="12">
    <source>
        <dbReference type="Google" id="ProtNLM"/>
    </source>
</evidence>
<feature type="region of interest" description="Disordered" evidence="6">
    <location>
        <begin position="1682"/>
        <end position="1738"/>
    </location>
</feature>
<evidence type="ECO:0000259" key="7">
    <source>
        <dbReference type="PROSITE" id="PS50157"/>
    </source>
</evidence>